<name>A0A3E3DY07_9FIRM</name>
<evidence type="ECO:0000313" key="1">
    <source>
        <dbReference type="EMBL" id="RGD74123.1"/>
    </source>
</evidence>
<sequence length="200" mass="23629">MDRKDKTYKIYLMFSRSNTLLSKAIYKRTKEDYTHVAISLDDTFDTFYAFGRRNPNFMLPAGFTKESPFKGLYEKNQDIKIKIVSIEINESQYESISNHLSKMYEERLDYKYDILGVMLCNGNITLNRKYHKFCSEFVSELLSSNGVIDIFKSPKHIRPYELSAMKDFDLEFEGNVYELSRLYNKDDLGYSYLSDIYEPV</sequence>
<reference evidence="1 2" key="1">
    <citation type="submission" date="2018-08" db="EMBL/GenBank/DDBJ databases">
        <title>A genome reference for cultivated species of the human gut microbiota.</title>
        <authorList>
            <person name="Zou Y."/>
            <person name="Xue W."/>
            <person name="Luo G."/>
        </authorList>
    </citation>
    <scope>NUCLEOTIDE SEQUENCE [LARGE SCALE GENOMIC DNA]</scope>
    <source>
        <strain evidence="1 2">AM25-6</strain>
    </source>
</reference>
<accession>A0A3E3DY07</accession>
<comment type="caution">
    <text evidence="1">The sequence shown here is derived from an EMBL/GenBank/DDBJ whole genome shotgun (WGS) entry which is preliminary data.</text>
</comment>
<dbReference type="Proteomes" id="UP000261212">
    <property type="component" value="Unassembled WGS sequence"/>
</dbReference>
<organism evidence="1 2">
    <name type="scientific">Anaerofustis stercorihominis</name>
    <dbReference type="NCBI Taxonomy" id="214853"/>
    <lineage>
        <taxon>Bacteria</taxon>
        <taxon>Bacillati</taxon>
        <taxon>Bacillota</taxon>
        <taxon>Clostridia</taxon>
        <taxon>Eubacteriales</taxon>
        <taxon>Eubacteriaceae</taxon>
        <taxon>Anaerofustis</taxon>
    </lineage>
</organism>
<dbReference type="AlphaFoldDB" id="A0A3E3DY07"/>
<proteinExistence type="predicted"/>
<protein>
    <submittedName>
        <fullName evidence="1">Uncharacterized protein</fullName>
    </submittedName>
</protein>
<dbReference type="InterPro" id="IPR038765">
    <property type="entry name" value="Papain-like_cys_pep_sf"/>
</dbReference>
<gene>
    <name evidence="1" type="ORF">DW687_04975</name>
</gene>
<dbReference type="SUPFAM" id="SSF54001">
    <property type="entry name" value="Cysteine proteinases"/>
    <property type="match status" value="1"/>
</dbReference>
<evidence type="ECO:0000313" key="2">
    <source>
        <dbReference type="Proteomes" id="UP000261212"/>
    </source>
</evidence>
<dbReference type="Gene3D" id="3.90.1720.10">
    <property type="entry name" value="endopeptidase domain like (from Nostoc punctiforme)"/>
    <property type="match status" value="1"/>
</dbReference>
<dbReference type="EMBL" id="QUSM01000003">
    <property type="protein sequence ID" value="RGD74123.1"/>
    <property type="molecule type" value="Genomic_DNA"/>
</dbReference>
<dbReference type="RefSeq" id="WP_117531982.1">
    <property type="nucleotide sequence ID" value="NZ_JBKXAL010000226.1"/>
</dbReference>